<dbReference type="EMBL" id="VRTY01000211">
    <property type="protein sequence ID" value="TXK18370.1"/>
    <property type="molecule type" value="Genomic_DNA"/>
</dbReference>
<keyword evidence="1" id="KW-0732">Signal</keyword>
<evidence type="ECO:0000313" key="3">
    <source>
        <dbReference type="Proteomes" id="UP000321926"/>
    </source>
</evidence>
<accession>A0A5C8IDV5</accession>
<comment type="caution">
    <text evidence="2">The sequence shown here is derived from an EMBL/GenBank/DDBJ whole genome shotgun (WGS) entry which is preliminary data.</text>
</comment>
<evidence type="ECO:0000313" key="2">
    <source>
        <dbReference type="EMBL" id="TXK18370.1"/>
    </source>
</evidence>
<sequence length="144" mass="15786">MKSCFTILIALLVLSSCDPVFTGELRNYTNEEIEVTVCGSELYEVNSDNSGKETSSTEEPKNCKTIVVAKDGTLPLVVASEIAKPITSDDLGFDEITIKAKQGLIKASGKEAIMSLFRLENHRNVIGINTFDVYHIDVGLKKEE</sequence>
<protein>
    <recommendedName>
        <fullName evidence="4">Lipoprotein</fullName>
    </recommendedName>
</protein>
<dbReference type="RefSeq" id="WP_147924323.1">
    <property type="nucleotide sequence ID" value="NZ_VRTY01000211.1"/>
</dbReference>
<name>A0A5C8IDV5_9BACT</name>
<keyword evidence="3" id="KW-1185">Reference proteome</keyword>
<reference evidence="2 3" key="1">
    <citation type="submission" date="2019-08" db="EMBL/GenBank/DDBJ databases">
        <authorList>
            <person name="Shi S."/>
        </authorList>
    </citation>
    <scope>NUCLEOTIDE SEQUENCE [LARGE SCALE GENOMIC DNA]</scope>
    <source>
        <strain evidence="2 3">GY10130</strain>
    </source>
</reference>
<feature type="signal peptide" evidence="1">
    <location>
        <begin position="1"/>
        <end position="22"/>
    </location>
</feature>
<evidence type="ECO:0008006" key="4">
    <source>
        <dbReference type="Google" id="ProtNLM"/>
    </source>
</evidence>
<gene>
    <name evidence="2" type="ORF">FVR03_24110</name>
</gene>
<dbReference type="PROSITE" id="PS51257">
    <property type="entry name" value="PROKAR_LIPOPROTEIN"/>
    <property type="match status" value="1"/>
</dbReference>
<feature type="chain" id="PRO_5022997441" description="Lipoprotein" evidence="1">
    <location>
        <begin position="23"/>
        <end position="144"/>
    </location>
</feature>
<dbReference type="Proteomes" id="UP000321926">
    <property type="component" value="Unassembled WGS sequence"/>
</dbReference>
<proteinExistence type="predicted"/>
<evidence type="ECO:0000256" key="1">
    <source>
        <dbReference type="SAM" id="SignalP"/>
    </source>
</evidence>
<organism evidence="2 3">
    <name type="scientific">Pontibacter qinzhouensis</name>
    <dbReference type="NCBI Taxonomy" id="2603253"/>
    <lineage>
        <taxon>Bacteria</taxon>
        <taxon>Pseudomonadati</taxon>
        <taxon>Bacteroidota</taxon>
        <taxon>Cytophagia</taxon>
        <taxon>Cytophagales</taxon>
        <taxon>Hymenobacteraceae</taxon>
        <taxon>Pontibacter</taxon>
    </lineage>
</organism>
<dbReference type="AlphaFoldDB" id="A0A5C8IDV5"/>